<evidence type="ECO:0000313" key="5">
    <source>
        <dbReference type="Proteomes" id="UP000243629"/>
    </source>
</evidence>
<dbReference type="STRING" id="1720063.SAMN05216217_10524"/>
<dbReference type="AlphaFoldDB" id="A0A1I4QSR3"/>
<feature type="domain" description="DUF4124" evidence="3">
    <location>
        <begin position="12"/>
        <end position="76"/>
    </location>
</feature>
<dbReference type="RefSeq" id="WP_093474359.1">
    <property type="nucleotide sequence ID" value="NZ_FOUI01000005.1"/>
</dbReference>
<gene>
    <name evidence="4" type="ORF">SAMN05216217_10524</name>
</gene>
<keyword evidence="2" id="KW-0732">Signal</keyword>
<dbReference type="Pfam" id="PF13511">
    <property type="entry name" value="DUF4124"/>
    <property type="match status" value="1"/>
</dbReference>
<dbReference type="InterPro" id="IPR025392">
    <property type="entry name" value="DUF4124"/>
</dbReference>
<name>A0A1I4QSR3_9GAMM</name>
<keyword evidence="1" id="KW-0175">Coiled coil</keyword>
<dbReference type="Proteomes" id="UP000243629">
    <property type="component" value="Unassembled WGS sequence"/>
</dbReference>
<evidence type="ECO:0000256" key="2">
    <source>
        <dbReference type="SAM" id="SignalP"/>
    </source>
</evidence>
<sequence>MKPAISCILGVSLALLGTSASAQLYRYVDDKGVTVLDSRVPPEHVARGYEELDAQGRVRRVVEAAPSPEELDAVRAERQRQQRQAAEDARLVRLYGSVAELDRSEQRQLGQIENQIATIEGNLLSLQLQRENLLSRAADHERAGRAVPPEVLTELAGLDEDERRQRSDLQRRQAEIGVVRAQLTQQRKRLQELLGD</sequence>
<evidence type="ECO:0000259" key="3">
    <source>
        <dbReference type="Pfam" id="PF13511"/>
    </source>
</evidence>
<reference evidence="5" key="1">
    <citation type="submission" date="2016-10" db="EMBL/GenBank/DDBJ databases">
        <authorList>
            <person name="Varghese N."/>
            <person name="Submissions S."/>
        </authorList>
    </citation>
    <scope>NUCLEOTIDE SEQUENCE [LARGE SCALE GENOMIC DNA]</scope>
    <source>
        <strain evidence="5">DSM 24213</strain>
    </source>
</reference>
<dbReference type="EMBL" id="FOUI01000005">
    <property type="protein sequence ID" value="SFM43071.1"/>
    <property type="molecule type" value="Genomic_DNA"/>
</dbReference>
<keyword evidence="5" id="KW-1185">Reference proteome</keyword>
<evidence type="ECO:0000313" key="4">
    <source>
        <dbReference type="EMBL" id="SFM43071.1"/>
    </source>
</evidence>
<organism evidence="4 5">
    <name type="scientific">Halopseudomonas yangmingensis</name>
    <dbReference type="NCBI Taxonomy" id="1720063"/>
    <lineage>
        <taxon>Bacteria</taxon>
        <taxon>Pseudomonadati</taxon>
        <taxon>Pseudomonadota</taxon>
        <taxon>Gammaproteobacteria</taxon>
        <taxon>Pseudomonadales</taxon>
        <taxon>Pseudomonadaceae</taxon>
        <taxon>Halopseudomonas</taxon>
    </lineage>
</organism>
<proteinExistence type="predicted"/>
<protein>
    <recommendedName>
        <fullName evidence="3">DUF4124 domain-containing protein</fullName>
    </recommendedName>
</protein>
<feature type="signal peptide" evidence="2">
    <location>
        <begin position="1"/>
        <end position="22"/>
    </location>
</feature>
<feature type="coiled-coil region" evidence="1">
    <location>
        <begin position="109"/>
        <end position="143"/>
    </location>
</feature>
<dbReference type="OrthoDB" id="6080407at2"/>
<accession>A0A1I4QSR3</accession>
<feature type="chain" id="PRO_5017298060" description="DUF4124 domain-containing protein" evidence="2">
    <location>
        <begin position="23"/>
        <end position="196"/>
    </location>
</feature>
<evidence type="ECO:0000256" key="1">
    <source>
        <dbReference type="SAM" id="Coils"/>
    </source>
</evidence>